<dbReference type="PANTHER" id="PTHR13483:SF11">
    <property type="entry name" value="ZINC FINGER HIT DOMAIN-CONTAINING PROTEIN 3"/>
    <property type="match status" value="1"/>
</dbReference>
<organism evidence="6 7">
    <name type="scientific">Hypsizygus marmoreus</name>
    <name type="common">White beech mushroom</name>
    <name type="synonym">Agaricus marmoreus</name>
    <dbReference type="NCBI Taxonomy" id="39966"/>
    <lineage>
        <taxon>Eukaryota</taxon>
        <taxon>Fungi</taxon>
        <taxon>Dikarya</taxon>
        <taxon>Basidiomycota</taxon>
        <taxon>Agaricomycotina</taxon>
        <taxon>Agaricomycetes</taxon>
        <taxon>Agaricomycetidae</taxon>
        <taxon>Agaricales</taxon>
        <taxon>Tricholomatineae</taxon>
        <taxon>Lyophyllaceae</taxon>
        <taxon>Hypsizygus</taxon>
    </lineage>
</organism>
<dbReference type="Proteomes" id="UP000076154">
    <property type="component" value="Unassembled WGS sequence"/>
</dbReference>
<dbReference type="SUPFAM" id="SSF144232">
    <property type="entry name" value="HIT/MYND zinc finger-like"/>
    <property type="match status" value="1"/>
</dbReference>
<name>A0A369JAS3_HYPMA</name>
<dbReference type="InterPro" id="IPR007529">
    <property type="entry name" value="Znf_HIT"/>
</dbReference>
<sequence>MAPQRKLPSKCEVCSANESKYTCSTCLVAYCSVTCYKKHKEVCGGRQCAGVNNTPHVGVSDMKDLLVPQNTEEPLLEEPKRLRPLTSLKWPYVPEESAYPDPLKRDDPKTLQLHHYEAIATSPAIRKTLAAHPILRDLLTSVDALRGSDREIALQRALGVTAPDIRDLKPLELSEDVLALRELAEAIESAVRGGHEGALGLDWGDTE</sequence>
<evidence type="ECO:0000313" key="6">
    <source>
        <dbReference type="EMBL" id="RDB16823.1"/>
    </source>
</evidence>
<dbReference type="Pfam" id="PF04438">
    <property type="entry name" value="zf-HIT"/>
    <property type="match status" value="1"/>
</dbReference>
<dbReference type="AlphaFoldDB" id="A0A369JAS3"/>
<dbReference type="GO" id="GO:0070761">
    <property type="term" value="C:pre-snoRNP complex"/>
    <property type="evidence" value="ECO:0007669"/>
    <property type="project" value="TreeGrafter"/>
</dbReference>
<evidence type="ECO:0000259" key="5">
    <source>
        <dbReference type="PROSITE" id="PS51083"/>
    </source>
</evidence>
<dbReference type="GO" id="GO:0005634">
    <property type="term" value="C:nucleus"/>
    <property type="evidence" value="ECO:0007669"/>
    <property type="project" value="TreeGrafter"/>
</dbReference>
<evidence type="ECO:0000256" key="3">
    <source>
        <dbReference type="ARBA" id="ARBA00022833"/>
    </source>
</evidence>
<dbReference type="OrthoDB" id="18412at2759"/>
<evidence type="ECO:0000313" key="7">
    <source>
        <dbReference type="Proteomes" id="UP000076154"/>
    </source>
</evidence>
<keyword evidence="7" id="KW-1185">Reference proteome</keyword>
<accession>A0A369JAS3</accession>
<reference evidence="6" key="1">
    <citation type="submission" date="2018-04" db="EMBL/GenBank/DDBJ databases">
        <title>Whole genome sequencing of Hypsizygus marmoreus.</title>
        <authorList>
            <person name="Choi I.-G."/>
            <person name="Min B."/>
            <person name="Kim J.-G."/>
            <person name="Kim S."/>
            <person name="Oh Y.-L."/>
            <person name="Kong W.-S."/>
            <person name="Park H."/>
            <person name="Jeong J."/>
            <person name="Song E.-S."/>
        </authorList>
    </citation>
    <scope>NUCLEOTIDE SEQUENCE [LARGE SCALE GENOMIC DNA]</scope>
    <source>
        <strain evidence="6">51987-8</strain>
    </source>
</reference>
<comment type="caution">
    <text evidence="6">The sequence shown here is derived from an EMBL/GenBank/DDBJ whole genome shotgun (WGS) entry which is preliminary data.</text>
</comment>
<dbReference type="InterPro" id="IPR051639">
    <property type="entry name" value="BCD1"/>
</dbReference>
<feature type="domain" description="HIT-type" evidence="5">
    <location>
        <begin position="11"/>
        <end position="48"/>
    </location>
</feature>
<dbReference type="STRING" id="39966.A0A369JAS3"/>
<evidence type="ECO:0000256" key="1">
    <source>
        <dbReference type="ARBA" id="ARBA00022723"/>
    </source>
</evidence>
<dbReference type="GO" id="GO:0008270">
    <property type="term" value="F:zinc ion binding"/>
    <property type="evidence" value="ECO:0007669"/>
    <property type="project" value="UniProtKB-UniRule"/>
</dbReference>
<dbReference type="Gene3D" id="3.30.60.190">
    <property type="match status" value="1"/>
</dbReference>
<evidence type="ECO:0000256" key="4">
    <source>
        <dbReference type="PROSITE-ProRule" id="PRU00453"/>
    </source>
</evidence>
<keyword evidence="3" id="KW-0862">Zinc</keyword>
<protein>
    <recommendedName>
        <fullName evidence="5">HIT-type domain-containing protein</fullName>
    </recommendedName>
</protein>
<proteinExistence type="predicted"/>
<gene>
    <name evidence="6" type="ORF">Hypma_002376</name>
</gene>
<dbReference type="GO" id="GO:0000463">
    <property type="term" value="P:maturation of LSU-rRNA from tricistronic rRNA transcript (SSU-rRNA, 5.8S rRNA, LSU-rRNA)"/>
    <property type="evidence" value="ECO:0007669"/>
    <property type="project" value="TreeGrafter"/>
</dbReference>
<dbReference type="InParanoid" id="A0A369JAS3"/>
<evidence type="ECO:0000256" key="2">
    <source>
        <dbReference type="ARBA" id="ARBA00022771"/>
    </source>
</evidence>
<dbReference type="PANTHER" id="PTHR13483">
    <property type="entry name" value="BOX C_D SNORNA PROTEIN 1-RELATED"/>
    <property type="match status" value="1"/>
</dbReference>
<dbReference type="EMBL" id="LUEZ02000122">
    <property type="protein sequence ID" value="RDB16823.1"/>
    <property type="molecule type" value="Genomic_DNA"/>
</dbReference>
<keyword evidence="1" id="KW-0479">Metal-binding</keyword>
<dbReference type="CDD" id="cd23024">
    <property type="entry name" value="zf-HIT_ZNHIT2-3"/>
    <property type="match status" value="1"/>
</dbReference>
<keyword evidence="2 4" id="KW-0863">Zinc-finger</keyword>
<dbReference type="PROSITE" id="PS51083">
    <property type="entry name" value="ZF_HIT"/>
    <property type="match status" value="1"/>
</dbReference>
<dbReference type="GO" id="GO:0048254">
    <property type="term" value="P:snoRNA localization"/>
    <property type="evidence" value="ECO:0007669"/>
    <property type="project" value="TreeGrafter"/>
</dbReference>
<dbReference type="GO" id="GO:0000492">
    <property type="term" value="P:box C/D snoRNP assembly"/>
    <property type="evidence" value="ECO:0007669"/>
    <property type="project" value="TreeGrafter"/>
</dbReference>